<dbReference type="STRING" id="561176.SAMN04488561_6439"/>
<dbReference type="PANTHER" id="PTHR44688:SF16">
    <property type="entry name" value="DNA-BINDING TRANSCRIPTIONAL ACTIVATOR DEVR_DOSR"/>
    <property type="match status" value="1"/>
</dbReference>
<dbReference type="Proteomes" id="UP000181980">
    <property type="component" value="Unassembled WGS sequence"/>
</dbReference>
<feature type="domain" description="HTH luxR-type" evidence="4">
    <location>
        <begin position="437"/>
        <end position="502"/>
    </location>
</feature>
<dbReference type="SUPFAM" id="SSF48452">
    <property type="entry name" value="TPR-like"/>
    <property type="match status" value="2"/>
</dbReference>
<evidence type="ECO:0000259" key="4">
    <source>
        <dbReference type="PROSITE" id="PS50043"/>
    </source>
</evidence>
<keyword evidence="3" id="KW-0804">Transcription</keyword>
<evidence type="ECO:0000256" key="3">
    <source>
        <dbReference type="ARBA" id="ARBA00023163"/>
    </source>
</evidence>
<evidence type="ECO:0000256" key="2">
    <source>
        <dbReference type="ARBA" id="ARBA00023125"/>
    </source>
</evidence>
<keyword evidence="6" id="KW-1185">Reference proteome</keyword>
<dbReference type="InterPro" id="IPR011990">
    <property type="entry name" value="TPR-like_helical_dom_sf"/>
</dbReference>
<dbReference type="GO" id="GO:0003677">
    <property type="term" value="F:DNA binding"/>
    <property type="evidence" value="ECO:0007669"/>
    <property type="project" value="UniProtKB-KW"/>
</dbReference>
<name>A0A1H5PXF7_9ACTN</name>
<dbReference type="PROSITE" id="PS50043">
    <property type="entry name" value="HTH_LUXR_2"/>
    <property type="match status" value="1"/>
</dbReference>
<dbReference type="Pfam" id="PF00196">
    <property type="entry name" value="GerE"/>
    <property type="match status" value="1"/>
</dbReference>
<organism evidence="5 6">
    <name type="scientific">Jiangella alba</name>
    <dbReference type="NCBI Taxonomy" id="561176"/>
    <lineage>
        <taxon>Bacteria</taxon>
        <taxon>Bacillati</taxon>
        <taxon>Actinomycetota</taxon>
        <taxon>Actinomycetes</taxon>
        <taxon>Jiangellales</taxon>
        <taxon>Jiangellaceae</taxon>
        <taxon>Jiangella</taxon>
    </lineage>
</organism>
<gene>
    <name evidence="5" type="ORF">SAMN04488561_6439</name>
</gene>
<dbReference type="CDD" id="cd06170">
    <property type="entry name" value="LuxR_C_like"/>
    <property type="match status" value="1"/>
</dbReference>
<sequence>MSARELAEIVADGRWDDFATLCDNAFFRMSLTCPAELQDTLESAPEEWIRRHPRQYYARAGLRAINKRFSVFETEPLEVFTAWVAEQDPVLTRDAVTLLIAQLQYRRFMGQFDEALEVARQVEEAIETSTDYVDFDDFVACMFFPIGATRLMTGDLAGGIASFSSALRWSRHWRPHPAERHARNYLATTLALAGDYRAAAELVDLDQPVRQSEPGTLAFLYECGGAFGPALIALGAHDRERAAAALDQLDDAARTDEFWWLGVHAQALWQLHWGEPQEAAALIERSLLTFRQLAPAGSMAHTLLVSDLADTYQALGLIDRAMNLLDQPGIAADTPWTLMSRARLHNLTGNPRAALELLGTDGVRTAFLPTPASWHLIRANAHHLLQNDDRANEALGNAAVAITKLGDRLAFAECAADLRDRLAALVDDPPDTRALYRHQRAAALTRRELEVLLALRTKTSVRDISQQLFLSPNTIKTHLRNLYRKLGVNTREEALQATRKLEF</sequence>
<dbReference type="Gene3D" id="1.10.10.10">
    <property type="entry name" value="Winged helix-like DNA-binding domain superfamily/Winged helix DNA-binding domain"/>
    <property type="match status" value="1"/>
</dbReference>
<proteinExistence type="predicted"/>
<dbReference type="PRINTS" id="PR00038">
    <property type="entry name" value="HTHLUXR"/>
</dbReference>
<dbReference type="EMBL" id="FNUC01000004">
    <property type="protein sequence ID" value="SEF18379.1"/>
    <property type="molecule type" value="Genomic_DNA"/>
</dbReference>
<dbReference type="SMART" id="SM00421">
    <property type="entry name" value="HTH_LUXR"/>
    <property type="match status" value="1"/>
</dbReference>
<dbReference type="PANTHER" id="PTHR44688">
    <property type="entry name" value="DNA-BINDING TRANSCRIPTIONAL ACTIVATOR DEVR_DOSR"/>
    <property type="match status" value="1"/>
</dbReference>
<evidence type="ECO:0000313" key="5">
    <source>
        <dbReference type="EMBL" id="SEF18379.1"/>
    </source>
</evidence>
<dbReference type="Gene3D" id="1.25.40.10">
    <property type="entry name" value="Tetratricopeptide repeat domain"/>
    <property type="match status" value="1"/>
</dbReference>
<dbReference type="SUPFAM" id="SSF46894">
    <property type="entry name" value="C-terminal effector domain of the bipartite response regulators"/>
    <property type="match status" value="1"/>
</dbReference>
<reference evidence="6" key="1">
    <citation type="submission" date="2016-10" db="EMBL/GenBank/DDBJ databases">
        <authorList>
            <person name="Varghese N."/>
            <person name="Submissions S."/>
        </authorList>
    </citation>
    <scope>NUCLEOTIDE SEQUENCE [LARGE SCALE GENOMIC DNA]</scope>
    <source>
        <strain evidence="6">DSM 45237</strain>
    </source>
</reference>
<dbReference type="OrthoDB" id="3178268at2"/>
<evidence type="ECO:0000313" key="6">
    <source>
        <dbReference type="Proteomes" id="UP000181980"/>
    </source>
</evidence>
<dbReference type="AlphaFoldDB" id="A0A1H5PXF7"/>
<dbReference type="InterPro" id="IPR016032">
    <property type="entry name" value="Sig_transdc_resp-reg_C-effctor"/>
</dbReference>
<keyword evidence="2" id="KW-0238">DNA-binding</keyword>
<evidence type="ECO:0000256" key="1">
    <source>
        <dbReference type="ARBA" id="ARBA00023015"/>
    </source>
</evidence>
<accession>A0A1H5PXF7</accession>
<protein>
    <submittedName>
        <fullName evidence="5">Regulatory protein, luxR family</fullName>
    </submittedName>
</protein>
<dbReference type="InterPro" id="IPR036388">
    <property type="entry name" value="WH-like_DNA-bd_sf"/>
</dbReference>
<dbReference type="GO" id="GO:0006355">
    <property type="term" value="P:regulation of DNA-templated transcription"/>
    <property type="evidence" value="ECO:0007669"/>
    <property type="project" value="InterPro"/>
</dbReference>
<dbReference type="InterPro" id="IPR000792">
    <property type="entry name" value="Tscrpt_reg_LuxR_C"/>
</dbReference>
<keyword evidence="1" id="KW-0805">Transcription regulation</keyword>
<dbReference type="RefSeq" id="WP_069112077.1">
    <property type="nucleotide sequence ID" value="NZ_FNUC01000004.1"/>
</dbReference>